<dbReference type="InterPro" id="IPR006076">
    <property type="entry name" value="FAD-dep_OxRdtase"/>
</dbReference>
<feature type="domain" description="Rieske" evidence="6">
    <location>
        <begin position="423"/>
        <end position="512"/>
    </location>
</feature>
<dbReference type="InterPro" id="IPR036922">
    <property type="entry name" value="Rieske_2Fe-2S_sf"/>
</dbReference>
<dbReference type="Gene3D" id="3.30.9.10">
    <property type="entry name" value="D-Amino Acid Oxidase, subunit A, domain 2"/>
    <property type="match status" value="1"/>
</dbReference>
<dbReference type="InterPro" id="IPR036188">
    <property type="entry name" value="FAD/NAD-bd_sf"/>
</dbReference>
<keyword evidence="5" id="KW-1015">Disulfide bond</keyword>
<dbReference type="Gene3D" id="2.102.10.10">
    <property type="entry name" value="Rieske [2Fe-2S] iron-sulphur domain"/>
    <property type="match status" value="1"/>
</dbReference>
<keyword evidence="8" id="KW-1185">Reference proteome</keyword>
<dbReference type="PRINTS" id="PR00162">
    <property type="entry name" value="RIESKE"/>
</dbReference>
<evidence type="ECO:0000313" key="7">
    <source>
        <dbReference type="EMBL" id="MCF6139030.1"/>
    </source>
</evidence>
<protein>
    <submittedName>
        <fullName evidence="7">FAD-dependent oxidoreductase</fullName>
    </submittedName>
</protein>
<gene>
    <name evidence="7" type="ORF">L2716_14920</name>
</gene>
<name>A0ABS9H5R6_9BACL</name>
<dbReference type="SUPFAM" id="SSF50022">
    <property type="entry name" value="ISP domain"/>
    <property type="match status" value="1"/>
</dbReference>
<evidence type="ECO:0000313" key="8">
    <source>
        <dbReference type="Proteomes" id="UP001649381"/>
    </source>
</evidence>
<dbReference type="InterPro" id="IPR005805">
    <property type="entry name" value="Rieske_Fe-S_prot_C"/>
</dbReference>
<dbReference type="PANTHER" id="PTHR13847">
    <property type="entry name" value="SARCOSINE DEHYDROGENASE-RELATED"/>
    <property type="match status" value="1"/>
</dbReference>
<comment type="caution">
    <text evidence="7">The sequence shown here is derived from an EMBL/GenBank/DDBJ whole genome shotgun (WGS) entry which is preliminary data.</text>
</comment>
<dbReference type="Proteomes" id="UP001649381">
    <property type="component" value="Unassembled WGS sequence"/>
</dbReference>
<dbReference type="EMBL" id="JAKIJS010000001">
    <property type="protein sequence ID" value="MCF6139030.1"/>
    <property type="molecule type" value="Genomic_DNA"/>
</dbReference>
<keyword evidence="3" id="KW-0408">Iron</keyword>
<proteinExistence type="predicted"/>
<dbReference type="Pfam" id="PF01266">
    <property type="entry name" value="DAO"/>
    <property type="match status" value="1"/>
</dbReference>
<evidence type="ECO:0000256" key="5">
    <source>
        <dbReference type="ARBA" id="ARBA00023157"/>
    </source>
</evidence>
<dbReference type="CDD" id="cd03477">
    <property type="entry name" value="Rieske_YhfW_C"/>
    <property type="match status" value="1"/>
</dbReference>
<evidence type="ECO:0000256" key="1">
    <source>
        <dbReference type="ARBA" id="ARBA00022714"/>
    </source>
</evidence>
<evidence type="ECO:0000259" key="6">
    <source>
        <dbReference type="PROSITE" id="PS51296"/>
    </source>
</evidence>
<evidence type="ECO:0000256" key="4">
    <source>
        <dbReference type="ARBA" id="ARBA00023014"/>
    </source>
</evidence>
<evidence type="ECO:0000256" key="2">
    <source>
        <dbReference type="ARBA" id="ARBA00022723"/>
    </source>
</evidence>
<dbReference type="SUPFAM" id="SSF51905">
    <property type="entry name" value="FAD/NAD(P)-binding domain"/>
    <property type="match status" value="1"/>
</dbReference>
<keyword evidence="1" id="KW-0001">2Fe-2S</keyword>
<sequence length="512" mass="56977">MSRAMQFPHFPEPIWQSNIQTPQFDALREHKTVDIAIIGAGITGITTAYFLLKAGFTVALIDAGKVMSGTTGHTTAKLTAQHDLIYDELIHHIGKDQAKLYYEANQEAIEYIAQLITEHGVDCGFSRERATLYATDPSSHQKLKKEFEAYEKLGIPGKLSNEIPFNINIESALVMDNQAQFHPLQYLLFLVNEIKNAGGSIYENTTAIDIQTDAKPVVVTREGWKITCDNVITSTHFPFFDGKGFYFTRMHAEKSYVLAIKPSKEYPGGMYLSTDQPKRSLRSATINGEQYVLVGGESHKTGQGINTMKHYEALYQWAESTIGIKNAAFRWSTQDLVTIDNIPYIGPISSNHDNIFVATGYRKWGMTTSVVAASILRDLITKTDNPYCKIFTPSRFIADPGVKDFIVQNADVAGHFIAGKVGLKEKRIEEMSSDEGAVVKVKGKRTGAYKDENGYIHLVDTTCTHLGCECEWNSGDRTWDCPCHGSRFSYDGSVIEGPANRPLKKVSPENNS</sequence>
<reference evidence="7 8" key="1">
    <citation type="submission" date="2022-01" db="EMBL/GenBank/DDBJ databases">
        <title>Alkalihalobacillus sp. EGI L200015, a novel bacterium isolated from a salt lake sediment.</title>
        <authorList>
            <person name="Gao L."/>
            <person name="Fang B.-Z."/>
            <person name="Li W.-J."/>
        </authorList>
    </citation>
    <scope>NUCLEOTIDE SEQUENCE [LARGE SCALE GENOMIC DNA]</scope>
    <source>
        <strain evidence="7 8">KCTC 12718</strain>
    </source>
</reference>
<dbReference type="InterPro" id="IPR017941">
    <property type="entry name" value="Rieske_2Fe-2S"/>
</dbReference>
<dbReference type="PANTHER" id="PTHR13847:SF274">
    <property type="entry name" value="RIESKE 2FE-2S IRON-SULFUR PROTEIN YHFW-RELATED"/>
    <property type="match status" value="1"/>
</dbReference>
<accession>A0ABS9H5R6</accession>
<dbReference type="Gene3D" id="3.50.50.60">
    <property type="entry name" value="FAD/NAD(P)-binding domain"/>
    <property type="match status" value="1"/>
</dbReference>
<dbReference type="InterPro" id="IPR038010">
    <property type="entry name" value="YhfW_C"/>
</dbReference>
<dbReference type="PROSITE" id="PS51296">
    <property type="entry name" value="RIESKE"/>
    <property type="match status" value="1"/>
</dbReference>
<dbReference type="Pfam" id="PF00355">
    <property type="entry name" value="Rieske"/>
    <property type="match status" value="1"/>
</dbReference>
<evidence type="ECO:0000256" key="3">
    <source>
        <dbReference type="ARBA" id="ARBA00023004"/>
    </source>
</evidence>
<keyword evidence="4" id="KW-0411">Iron-sulfur</keyword>
<organism evidence="7 8">
    <name type="scientific">Pseudalkalibacillus berkeleyi</name>
    <dbReference type="NCBI Taxonomy" id="1069813"/>
    <lineage>
        <taxon>Bacteria</taxon>
        <taxon>Bacillati</taxon>
        <taxon>Bacillota</taxon>
        <taxon>Bacilli</taxon>
        <taxon>Bacillales</taxon>
        <taxon>Fictibacillaceae</taxon>
        <taxon>Pseudalkalibacillus</taxon>
    </lineage>
</organism>
<keyword evidence="2" id="KW-0479">Metal-binding</keyword>
<dbReference type="RefSeq" id="WP_236337654.1">
    <property type="nucleotide sequence ID" value="NZ_JAKIJS010000001.1"/>
</dbReference>